<dbReference type="CDD" id="cd05123">
    <property type="entry name" value="STKc_AGC"/>
    <property type="match status" value="1"/>
</dbReference>
<dbReference type="SMART" id="SM00220">
    <property type="entry name" value="S_TKc"/>
    <property type="match status" value="1"/>
</dbReference>
<keyword evidence="12" id="KW-1185">Reference proteome</keyword>
<evidence type="ECO:0000313" key="11">
    <source>
        <dbReference type="EMBL" id="CAG9334859.1"/>
    </source>
</evidence>
<dbReference type="AlphaFoldDB" id="A0AAU9KLC7"/>
<dbReference type="GO" id="GO:0005524">
    <property type="term" value="F:ATP binding"/>
    <property type="evidence" value="ECO:0007669"/>
    <property type="project" value="UniProtKB-UniRule"/>
</dbReference>
<proteinExistence type="inferred from homology"/>
<dbReference type="InterPro" id="IPR000961">
    <property type="entry name" value="AGC-kinase_C"/>
</dbReference>
<evidence type="ECO:0000256" key="2">
    <source>
        <dbReference type="ARBA" id="ARBA00022553"/>
    </source>
</evidence>
<gene>
    <name evidence="11" type="ORF">BSTOLATCC_MIC62444</name>
</gene>
<evidence type="ECO:0000259" key="10">
    <source>
        <dbReference type="PROSITE" id="PS51285"/>
    </source>
</evidence>
<evidence type="ECO:0000256" key="3">
    <source>
        <dbReference type="ARBA" id="ARBA00022679"/>
    </source>
</evidence>
<name>A0AAU9KLC7_9CILI</name>
<dbReference type="InterPro" id="IPR000719">
    <property type="entry name" value="Prot_kinase_dom"/>
</dbReference>
<evidence type="ECO:0000313" key="12">
    <source>
        <dbReference type="Proteomes" id="UP001162131"/>
    </source>
</evidence>
<dbReference type="InterPro" id="IPR045270">
    <property type="entry name" value="STKc_AGC"/>
</dbReference>
<organism evidence="11 12">
    <name type="scientific">Blepharisma stoltei</name>
    <dbReference type="NCBI Taxonomy" id="1481888"/>
    <lineage>
        <taxon>Eukaryota</taxon>
        <taxon>Sar</taxon>
        <taxon>Alveolata</taxon>
        <taxon>Ciliophora</taxon>
        <taxon>Postciliodesmatophora</taxon>
        <taxon>Heterotrichea</taxon>
        <taxon>Heterotrichida</taxon>
        <taxon>Blepharismidae</taxon>
        <taxon>Blepharisma</taxon>
    </lineage>
</organism>
<evidence type="ECO:0000256" key="7">
    <source>
        <dbReference type="PROSITE-ProRule" id="PRU10141"/>
    </source>
</evidence>
<evidence type="ECO:0000256" key="5">
    <source>
        <dbReference type="ARBA" id="ARBA00022777"/>
    </source>
</evidence>
<dbReference type="Proteomes" id="UP001162131">
    <property type="component" value="Unassembled WGS sequence"/>
</dbReference>
<feature type="domain" description="Protein kinase" evidence="9">
    <location>
        <begin position="29"/>
        <end position="280"/>
    </location>
</feature>
<dbReference type="SUPFAM" id="SSF56112">
    <property type="entry name" value="Protein kinase-like (PK-like)"/>
    <property type="match status" value="1"/>
</dbReference>
<dbReference type="InterPro" id="IPR011009">
    <property type="entry name" value="Kinase-like_dom_sf"/>
</dbReference>
<comment type="similarity">
    <text evidence="8">Belongs to the protein kinase superfamily.</text>
</comment>
<evidence type="ECO:0008006" key="13">
    <source>
        <dbReference type="Google" id="ProtNLM"/>
    </source>
</evidence>
<dbReference type="Gene3D" id="1.10.510.10">
    <property type="entry name" value="Transferase(Phosphotransferase) domain 1"/>
    <property type="match status" value="1"/>
</dbReference>
<feature type="domain" description="AGC-kinase C-terminal" evidence="10">
    <location>
        <begin position="281"/>
        <end position="348"/>
    </location>
</feature>
<evidence type="ECO:0000256" key="8">
    <source>
        <dbReference type="RuleBase" id="RU000304"/>
    </source>
</evidence>
<dbReference type="PANTHER" id="PTHR24351">
    <property type="entry name" value="RIBOSOMAL PROTEIN S6 KINASE"/>
    <property type="match status" value="1"/>
</dbReference>
<dbReference type="FunFam" id="3.30.200.20:FF:000537">
    <property type="entry name" value="Non-specific serine/threonine protein kinase"/>
    <property type="match status" value="1"/>
</dbReference>
<evidence type="ECO:0000256" key="1">
    <source>
        <dbReference type="ARBA" id="ARBA00022527"/>
    </source>
</evidence>
<dbReference type="PROSITE" id="PS00107">
    <property type="entry name" value="PROTEIN_KINASE_ATP"/>
    <property type="match status" value="1"/>
</dbReference>
<dbReference type="PROSITE" id="PS50011">
    <property type="entry name" value="PROTEIN_KINASE_DOM"/>
    <property type="match status" value="1"/>
</dbReference>
<dbReference type="FunFam" id="1.10.510.10:FF:000008">
    <property type="entry name" value="Non-specific serine/threonine protein kinase"/>
    <property type="match status" value="1"/>
</dbReference>
<dbReference type="EMBL" id="CAJZBQ010000060">
    <property type="protein sequence ID" value="CAG9334859.1"/>
    <property type="molecule type" value="Genomic_DNA"/>
</dbReference>
<evidence type="ECO:0000256" key="4">
    <source>
        <dbReference type="ARBA" id="ARBA00022741"/>
    </source>
</evidence>
<dbReference type="Pfam" id="PF00069">
    <property type="entry name" value="Pkinase"/>
    <property type="match status" value="1"/>
</dbReference>
<keyword evidence="1 8" id="KW-0723">Serine/threonine-protein kinase</keyword>
<keyword evidence="6 7" id="KW-0067">ATP-binding</keyword>
<keyword evidence="3" id="KW-0808">Transferase</keyword>
<evidence type="ECO:0000256" key="6">
    <source>
        <dbReference type="ARBA" id="ARBA00022840"/>
    </source>
</evidence>
<dbReference type="GO" id="GO:0004674">
    <property type="term" value="F:protein serine/threonine kinase activity"/>
    <property type="evidence" value="ECO:0007669"/>
    <property type="project" value="UniProtKB-KW"/>
</dbReference>
<comment type="caution">
    <text evidence="11">The sequence shown here is derived from an EMBL/GenBank/DDBJ whole genome shotgun (WGS) entry which is preliminary data.</text>
</comment>
<feature type="binding site" evidence="7">
    <location>
        <position position="58"/>
    </location>
    <ligand>
        <name>ATP</name>
        <dbReference type="ChEBI" id="CHEBI:30616"/>
    </ligand>
</feature>
<protein>
    <recommendedName>
        <fullName evidence="13">Non-specific serine/threonine protein kinase</fullName>
    </recommendedName>
</protein>
<dbReference type="Gene3D" id="3.30.200.20">
    <property type="entry name" value="Phosphorylase Kinase, domain 1"/>
    <property type="match status" value="1"/>
</dbReference>
<keyword evidence="5" id="KW-0418">Kinase</keyword>
<dbReference type="InterPro" id="IPR008271">
    <property type="entry name" value="Ser/Thr_kinase_AS"/>
</dbReference>
<accession>A0AAU9KLC7</accession>
<dbReference type="PROSITE" id="PS51285">
    <property type="entry name" value="AGC_KINASE_CTER"/>
    <property type="match status" value="1"/>
</dbReference>
<dbReference type="PROSITE" id="PS00108">
    <property type="entry name" value="PROTEIN_KINASE_ST"/>
    <property type="match status" value="1"/>
</dbReference>
<sequence length="348" mass="39654">MGGSPSKEGSRDSLEALGIFKEKATVDDFEILKYIGKGKFGKVYQVRHIANEKIYAMKTLKKSYIQKNHQIRNTKNERNILAKSSHRFIVKLHYAFKTDKKLYLVMDYVSGGELYTHLRSRGPFLESWIRFYAAEILCALTYLHAKGVVYRDLKPENILVQNNGHIKLSDFGLSIANMAESSCETVCGTPAYLSPEMLRGETYGVSVDIWALGILLYELASGTTPFYHKNRIAMSKKIINSEIVFPSEFSYEFKSLLEGLLAKNVNERFTINDAKRHNFFESVDWGKADQGLLNPPFVPITSGEEDTSNFRELEIEHSPLSPQELMEEPYERESYSGFSFGEDGQNMI</sequence>
<reference evidence="11" key="1">
    <citation type="submission" date="2021-09" db="EMBL/GenBank/DDBJ databases">
        <authorList>
            <consortium name="AG Swart"/>
            <person name="Singh M."/>
            <person name="Singh A."/>
            <person name="Seah K."/>
            <person name="Emmerich C."/>
        </authorList>
    </citation>
    <scope>NUCLEOTIDE SEQUENCE</scope>
    <source>
        <strain evidence="11">ATCC30299</strain>
    </source>
</reference>
<keyword evidence="2" id="KW-0597">Phosphoprotein</keyword>
<dbReference type="InterPro" id="IPR017441">
    <property type="entry name" value="Protein_kinase_ATP_BS"/>
</dbReference>
<keyword evidence="4 7" id="KW-0547">Nucleotide-binding</keyword>
<evidence type="ECO:0000259" key="9">
    <source>
        <dbReference type="PROSITE" id="PS50011"/>
    </source>
</evidence>